<evidence type="ECO:0000256" key="1">
    <source>
        <dbReference type="SAM" id="MobiDB-lite"/>
    </source>
</evidence>
<dbReference type="Proteomes" id="UP001066276">
    <property type="component" value="Chromosome 8"/>
</dbReference>
<evidence type="ECO:0000313" key="2">
    <source>
        <dbReference type="EMBL" id="KAJ1116468.1"/>
    </source>
</evidence>
<accession>A0AAV7NK54</accession>
<dbReference type="EMBL" id="JANPWB010000012">
    <property type="protein sequence ID" value="KAJ1116468.1"/>
    <property type="molecule type" value="Genomic_DNA"/>
</dbReference>
<reference evidence="2" key="1">
    <citation type="journal article" date="2022" name="bioRxiv">
        <title>Sequencing and chromosome-scale assembly of the giantPleurodeles waltlgenome.</title>
        <authorList>
            <person name="Brown T."/>
            <person name="Elewa A."/>
            <person name="Iarovenko S."/>
            <person name="Subramanian E."/>
            <person name="Araus A.J."/>
            <person name="Petzold A."/>
            <person name="Susuki M."/>
            <person name="Suzuki K.-i.T."/>
            <person name="Hayashi T."/>
            <person name="Toyoda A."/>
            <person name="Oliveira C."/>
            <person name="Osipova E."/>
            <person name="Leigh N.D."/>
            <person name="Simon A."/>
            <person name="Yun M.H."/>
        </authorList>
    </citation>
    <scope>NUCLEOTIDE SEQUENCE</scope>
    <source>
        <strain evidence="2">20211129_DDA</strain>
        <tissue evidence="2">Liver</tissue>
    </source>
</reference>
<feature type="compositionally biased region" description="Polar residues" evidence="1">
    <location>
        <begin position="87"/>
        <end position="107"/>
    </location>
</feature>
<feature type="compositionally biased region" description="Polar residues" evidence="1">
    <location>
        <begin position="210"/>
        <end position="225"/>
    </location>
</feature>
<organism evidence="2 3">
    <name type="scientific">Pleurodeles waltl</name>
    <name type="common">Iberian ribbed newt</name>
    <dbReference type="NCBI Taxonomy" id="8319"/>
    <lineage>
        <taxon>Eukaryota</taxon>
        <taxon>Metazoa</taxon>
        <taxon>Chordata</taxon>
        <taxon>Craniata</taxon>
        <taxon>Vertebrata</taxon>
        <taxon>Euteleostomi</taxon>
        <taxon>Amphibia</taxon>
        <taxon>Batrachia</taxon>
        <taxon>Caudata</taxon>
        <taxon>Salamandroidea</taxon>
        <taxon>Salamandridae</taxon>
        <taxon>Pleurodelinae</taxon>
        <taxon>Pleurodeles</taxon>
    </lineage>
</organism>
<protein>
    <submittedName>
        <fullName evidence="2">Uncharacterized protein</fullName>
    </submittedName>
</protein>
<comment type="caution">
    <text evidence="2">The sequence shown here is derived from an EMBL/GenBank/DDBJ whole genome shotgun (WGS) entry which is preliminary data.</text>
</comment>
<gene>
    <name evidence="2" type="ORF">NDU88_004679</name>
</gene>
<name>A0AAV7NK54_PLEWA</name>
<evidence type="ECO:0000313" key="3">
    <source>
        <dbReference type="Proteomes" id="UP001066276"/>
    </source>
</evidence>
<feature type="region of interest" description="Disordered" evidence="1">
    <location>
        <begin position="208"/>
        <end position="270"/>
    </location>
</feature>
<proteinExistence type="predicted"/>
<dbReference type="AlphaFoldDB" id="A0AAV7NK54"/>
<keyword evidence="3" id="KW-1185">Reference proteome</keyword>
<sequence>MSVEGRCQYYSVPQLKRPTVMTATLVFRIWMTYLAQQGPLDSRLPRPCHTPPQSPPIRKHTKAPTQRTHTSVPRTRQSAVCPPLQGPQGTPRPQDNQGPGVSGNVHTVQGKEAQANSDTGRTAVHQWEDRPRPPTLQEALSEILEAYQHSQDTMSQILDNVQENATLQEGQYQGIREDLQAINNTLISIAGVLADMPNIMRETVLHQRAPATSQTSELPSTSAAASGQEAPPQDQQATSTPPPAEGEHPANVPCNPDRSQRHLPRPPPGN</sequence>
<feature type="region of interest" description="Disordered" evidence="1">
    <location>
        <begin position="39"/>
        <end position="132"/>
    </location>
</feature>
<feature type="compositionally biased region" description="Polar residues" evidence="1">
    <location>
        <begin position="63"/>
        <end position="78"/>
    </location>
</feature>